<dbReference type="OrthoDB" id="2859658at2759"/>
<reference evidence="11" key="1">
    <citation type="submission" date="2020-10" db="EMBL/GenBank/DDBJ databases">
        <authorList>
            <person name="Roach M.J.R."/>
        </authorList>
    </citation>
    <scope>NUCLEOTIDE SEQUENCE</scope>
    <source>
        <strain evidence="11">CBS 1945</strain>
    </source>
</reference>
<dbReference type="Pfam" id="PF00141">
    <property type="entry name" value="peroxidase"/>
    <property type="match status" value="1"/>
</dbReference>
<evidence type="ECO:0000259" key="10">
    <source>
        <dbReference type="PROSITE" id="PS50873"/>
    </source>
</evidence>
<keyword evidence="3 8" id="KW-0575">Peroxidase</keyword>
<dbReference type="InterPro" id="IPR044831">
    <property type="entry name" value="Ccp1-like"/>
</dbReference>
<dbReference type="InterPro" id="IPR019793">
    <property type="entry name" value="Peroxidases_heam-ligand_BS"/>
</dbReference>
<dbReference type="EMBL" id="CP064815">
    <property type="protein sequence ID" value="QPG76017.1"/>
    <property type="molecule type" value="Genomic_DNA"/>
</dbReference>
<dbReference type="GO" id="GO:0000302">
    <property type="term" value="P:response to reactive oxygen species"/>
    <property type="evidence" value="ECO:0007669"/>
    <property type="project" value="TreeGrafter"/>
</dbReference>
<feature type="region of interest" description="Disordered" evidence="9">
    <location>
        <begin position="229"/>
        <end position="273"/>
    </location>
</feature>
<proteinExistence type="inferred from homology"/>
<evidence type="ECO:0000256" key="3">
    <source>
        <dbReference type="ARBA" id="ARBA00022559"/>
    </source>
</evidence>
<evidence type="ECO:0000256" key="4">
    <source>
        <dbReference type="ARBA" id="ARBA00022617"/>
    </source>
</evidence>
<evidence type="ECO:0000256" key="2">
    <source>
        <dbReference type="ARBA" id="ARBA00005997"/>
    </source>
</evidence>
<dbReference type="KEGG" id="bnn:FOA43_003403"/>
<feature type="domain" description="Plant heme peroxidase family profile" evidence="10">
    <location>
        <begin position="365"/>
        <end position="571"/>
    </location>
</feature>
<keyword evidence="5" id="KW-0479">Metal-binding</keyword>
<dbReference type="PROSITE" id="PS50873">
    <property type="entry name" value="PEROXIDASE_4"/>
    <property type="match status" value="1"/>
</dbReference>
<dbReference type="InterPro" id="IPR010255">
    <property type="entry name" value="Haem_peroxidase_sf"/>
</dbReference>
<dbReference type="Gene3D" id="1.10.420.10">
    <property type="entry name" value="Peroxidase, domain 2"/>
    <property type="match status" value="1"/>
</dbReference>
<keyword evidence="7" id="KW-0408">Iron</keyword>
<dbReference type="Proteomes" id="UP000662931">
    <property type="component" value="Chromosome 4"/>
</dbReference>
<sequence length="571" mass="64588">MAAYRVYQQSLSYSVYSLLAYIYTAISQSYQQVFLVHNEVQNKDANSHFRDAQFKRREALLNRRSRSVSNDIKDFFDIPSSFTDSFAKIWFRSAYYYDKYVVHFLDIITSSPYIYTPNGYIAEDMESHIQEQRGMQATLTPILGVDPTYEDPQELPTTKEFYPKPYILSQRSAGKIHPTDHLVSQNVFGELSKPSSPIKPALTELFDIPDKSVVVSAIPIKAPEVISDSSKPVVKHSASAEHSASAKHSASASTSVSRAVTQHKSATPSQEEPPVSKSIFYKIKIRRKNKQTSHPTYGNYDLVRRRIKDCLIQPSYQPDGNIGPNMVRFTWHCCAHYDQQSGTGGCSGGTLRFAQEFNDIGNTGLNTAKSYLDQIHEEFPWMSFADLYTLGGVVAIEGLAGPKIEWKPGRTDCPDSKKVPPMGRLPFATLGSDHVREVFTNRLGFTDKETVALIGGGHTLGGCHARFSGFHGIWTKNPFKFDNEFFKVLLEDKWSIGTVPQSGVDQYYNEDKSLMMLNTDMEMMRDPEFKKWTLIFAEDEQFFFAQFAIAYAKLIELGVIRDEDGIQRVKL</sequence>
<gene>
    <name evidence="11" type="ORF">FOA43_003403</name>
</gene>
<comment type="similarity">
    <text evidence="2">Belongs to the peroxidase family. Cytochrome c peroxidase subfamily.</text>
</comment>
<evidence type="ECO:0000256" key="5">
    <source>
        <dbReference type="ARBA" id="ARBA00022723"/>
    </source>
</evidence>
<dbReference type="AlphaFoldDB" id="A0A875RW34"/>
<evidence type="ECO:0000256" key="1">
    <source>
        <dbReference type="ARBA" id="ARBA00003917"/>
    </source>
</evidence>
<dbReference type="PROSITE" id="PS00435">
    <property type="entry name" value="PEROXIDASE_1"/>
    <property type="match status" value="1"/>
</dbReference>
<keyword evidence="4" id="KW-0349">Heme</keyword>
<name>A0A875RW34_EENNA</name>
<dbReference type="SUPFAM" id="SSF48113">
    <property type="entry name" value="Heme-dependent peroxidases"/>
    <property type="match status" value="1"/>
</dbReference>
<keyword evidence="6 8" id="KW-0560">Oxidoreductase</keyword>
<evidence type="ECO:0000256" key="9">
    <source>
        <dbReference type="SAM" id="MobiDB-lite"/>
    </source>
</evidence>
<dbReference type="GO" id="GO:0042744">
    <property type="term" value="P:hydrogen peroxide catabolic process"/>
    <property type="evidence" value="ECO:0007669"/>
    <property type="project" value="TreeGrafter"/>
</dbReference>
<feature type="compositionally biased region" description="Polar residues" evidence="9">
    <location>
        <begin position="260"/>
        <end position="270"/>
    </location>
</feature>
<dbReference type="InterPro" id="IPR002016">
    <property type="entry name" value="Haem_peroxidase"/>
</dbReference>
<evidence type="ECO:0000256" key="8">
    <source>
        <dbReference type="RuleBase" id="RU363051"/>
    </source>
</evidence>
<dbReference type="GO" id="GO:0046872">
    <property type="term" value="F:metal ion binding"/>
    <property type="evidence" value="ECO:0007669"/>
    <property type="project" value="UniProtKB-UniRule"/>
</dbReference>
<dbReference type="PRINTS" id="PR00459">
    <property type="entry name" value="ASPEROXIDASE"/>
</dbReference>
<protein>
    <recommendedName>
        <fullName evidence="8">Peroxidase</fullName>
        <ecNumber evidence="8">1.11.1.-</ecNumber>
    </recommendedName>
</protein>
<dbReference type="PANTHER" id="PTHR31356">
    <property type="entry name" value="THYLAKOID LUMENAL 29 KDA PROTEIN, CHLOROPLASTIC-RELATED"/>
    <property type="match status" value="1"/>
</dbReference>
<comment type="function">
    <text evidence="1">Destroys radicals which are normally produced within the cells and which are toxic to biological systems.</text>
</comment>
<dbReference type="EC" id="1.11.1.-" evidence="8"/>
<dbReference type="RefSeq" id="XP_038779582.1">
    <property type="nucleotide sequence ID" value="XM_038923654.1"/>
</dbReference>
<dbReference type="GeneID" id="62196803"/>
<organism evidence="11 12">
    <name type="scientific">Eeniella nana</name>
    <name type="common">Yeast</name>
    <name type="synonym">Brettanomyces nanus</name>
    <dbReference type="NCBI Taxonomy" id="13502"/>
    <lineage>
        <taxon>Eukaryota</taxon>
        <taxon>Fungi</taxon>
        <taxon>Dikarya</taxon>
        <taxon>Ascomycota</taxon>
        <taxon>Saccharomycotina</taxon>
        <taxon>Pichiomycetes</taxon>
        <taxon>Pichiales</taxon>
        <taxon>Pichiaceae</taxon>
        <taxon>Brettanomyces</taxon>
    </lineage>
</organism>
<dbReference type="GO" id="GO:0020037">
    <property type="term" value="F:heme binding"/>
    <property type="evidence" value="ECO:0007669"/>
    <property type="project" value="UniProtKB-UniRule"/>
</dbReference>
<dbReference type="Gene3D" id="1.10.520.10">
    <property type="match status" value="1"/>
</dbReference>
<keyword evidence="12" id="KW-1185">Reference proteome</keyword>
<feature type="compositionally biased region" description="Low complexity" evidence="9">
    <location>
        <begin position="236"/>
        <end position="259"/>
    </location>
</feature>
<dbReference type="GO" id="GO:0034599">
    <property type="term" value="P:cellular response to oxidative stress"/>
    <property type="evidence" value="ECO:0007669"/>
    <property type="project" value="InterPro"/>
</dbReference>
<evidence type="ECO:0000256" key="7">
    <source>
        <dbReference type="ARBA" id="ARBA00023004"/>
    </source>
</evidence>
<evidence type="ECO:0000256" key="6">
    <source>
        <dbReference type="ARBA" id="ARBA00023002"/>
    </source>
</evidence>
<dbReference type="GO" id="GO:0004601">
    <property type="term" value="F:peroxidase activity"/>
    <property type="evidence" value="ECO:0007669"/>
    <property type="project" value="UniProtKB-KW"/>
</dbReference>
<dbReference type="PRINTS" id="PR00458">
    <property type="entry name" value="PEROXIDASE"/>
</dbReference>
<dbReference type="PANTHER" id="PTHR31356:SF36">
    <property type="entry name" value="L-ASCORBATE PEROXIDASE 3"/>
    <property type="match status" value="1"/>
</dbReference>
<dbReference type="InterPro" id="IPR002207">
    <property type="entry name" value="Peroxidase_I"/>
</dbReference>
<evidence type="ECO:0000313" key="12">
    <source>
        <dbReference type="Proteomes" id="UP000662931"/>
    </source>
</evidence>
<evidence type="ECO:0000313" key="11">
    <source>
        <dbReference type="EMBL" id="QPG76017.1"/>
    </source>
</evidence>
<accession>A0A875RW34</accession>